<evidence type="ECO:0000313" key="2">
    <source>
        <dbReference type="Proteomes" id="UP000054559"/>
    </source>
</evidence>
<sequence>MANGIQMIWRRRTKQSTTLATLFPPETEECDVNHTAAAQDSGGRVFLFVSIAAGTTVPHRIVNEGIKGGVPAQIDERVPHDFARSPSIEGRTQGIGRVLISLGLREAVISFFSRRDFVENPSKAAAACLSCLPRLNRLVALEPAHVYLDRDQYMGRWRHLPFGVWMCASS</sequence>
<protein>
    <submittedName>
        <fullName evidence="1">Uncharacterized protein</fullName>
    </submittedName>
</protein>
<dbReference type="Proteomes" id="UP000054559">
    <property type="component" value="Unassembled WGS sequence"/>
</dbReference>
<proteinExistence type="predicted"/>
<dbReference type="AlphaFoldDB" id="A0A0J8TGF3"/>
<name>A0A0J8TGF3_COCIT</name>
<gene>
    <name evidence="1" type="ORF">CISG_03141</name>
</gene>
<evidence type="ECO:0000313" key="1">
    <source>
        <dbReference type="EMBL" id="KMU72707.1"/>
    </source>
</evidence>
<accession>A0A0J8TGF3</accession>
<organism evidence="1 2">
    <name type="scientific">Coccidioides immitis RMSCC 3703</name>
    <dbReference type="NCBI Taxonomy" id="454286"/>
    <lineage>
        <taxon>Eukaryota</taxon>
        <taxon>Fungi</taxon>
        <taxon>Dikarya</taxon>
        <taxon>Ascomycota</taxon>
        <taxon>Pezizomycotina</taxon>
        <taxon>Eurotiomycetes</taxon>
        <taxon>Eurotiomycetidae</taxon>
        <taxon>Onygenales</taxon>
        <taxon>Onygenaceae</taxon>
        <taxon>Coccidioides</taxon>
    </lineage>
</organism>
<reference evidence="2" key="1">
    <citation type="journal article" date="2010" name="Genome Res.">
        <title>Population genomic sequencing of Coccidioides fungi reveals recent hybridization and transposon control.</title>
        <authorList>
            <person name="Neafsey D.E."/>
            <person name="Barker B.M."/>
            <person name="Sharpton T.J."/>
            <person name="Stajich J.E."/>
            <person name="Park D.J."/>
            <person name="Whiston E."/>
            <person name="Hung C.-Y."/>
            <person name="McMahan C."/>
            <person name="White J."/>
            <person name="Sykes S."/>
            <person name="Heiman D."/>
            <person name="Young S."/>
            <person name="Zeng Q."/>
            <person name="Abouelleil A."/>
            <person name="Aftuck L."/>
            <person name="Bessette D."/>
            <person name="Brown A."/>
            <person name="FitzGerald M."/>
            <person name="Lui A."/>
            <person name="Macdonald J.P."/>
            <person name="Priest M."/>
            <person name="Orbach M.J."/>
            <person name="Galgiani J.N."/>
            <person name="Kirkland T.N."/>
            <person name="Cole G.T."/>
            <person name="Birren B.W."/>
            <person name="Henn M.R."/>
            <person name="Taylor J.W."/>
            <person name="Rounsley S.D."/>
        </authorList>
    </citation>
    <scope>NUCLEOTIDE SEQUENCE [LARGE SCALE GENOMIC DNA]</scope>
    <source>
        <strain evidence="2">RMSCC 3703</strain>
    </source>
</reference>
<dbReference type="EMBL" id="DS268128">
    <property type="protein sequence ID" value="KMU72707.1"/>
    <property type="molecule type" value="Genomic_DNA"/>
</dbReference>